<dbReference type="Gene3D" id="3.40.640.10">
    <property type="entry name" value="Type I PLP-dependent aspartate aminotransferase-like (Major domain)"/>
    <property type="match status" value="1"/>
</dbReference>
<protein>
    <submittedName>
        <fullName evidence="2">Selenocysteine lyase/Cysteine desulfurase</fullName>
    </submittedName>
</protein>
<dbReference type="InterPro" id="IPR015424">
    <property type="entry name" value="PyrdxlP-dep_Trfase"/>
</dbReference>
<organism evidence="2 3">
    <name type="scientific">Actinoplanes derwentensis</name>
    <dbReference type="NCBI Taxonomy" id="113562"/>
    <lineage>
        <taxon>Bacteria</taxon>
        <taxon>Bacillati</taxon>
        <taxon>Actinomycetota</taxon>
        <taxon>Actinomycetes</taxon>
        <taxon>Micromonosporales</taxon>
        <taxon>Micromonosporaceae</taxon>
        <taxon>Actinoplanes</taxon>
    </lineage>
</organism>
<dbReference type="Gene3D" id="3.90.1150.10">
    <property type="entry name" value="Aspartate Aminotransferase, domain 1"/>
    <property type="match status" value="1"/>
</dbReference>
<sequence>MSMLDRVRDGLVGTGQTLDGPFGPRRITYADYTASGQALDFVEDFLRDHVLPRYANTHTEASATGAQTGALREEARRIIHRATGASPDHVVIFCGSGATAAVAKLAGLLGLRIPENLDRRYGWSARIPPSERPVVFVGPYEHHSNELPWRESIADVVEIDADHTGHVDLGVLRAALVAYRDRPLRLGSFSAASNVTGIRTDTVEVCRLLREHGAVSIWDYAAAGPYVPITMDGKDAIFLSPHKFPGGPQTPGVLVVHRRLMTNPVPVVPGGGTVAYVDPGGHRYLTDPVAREEGGTPAIVESIRAGLVFAVKEAVGTAVIEEREQELWQRARTRWATEPAIEILGDLDAHRLSIISFQIRAGHRHLHHNYVAALLNDLFGIQARSGCSCAGPYGHRLLGIDEAHSREFRGEIIDGWEGIKPGWSRLNLNYFITDTVADYLIEAVLLAARYGARLLPDYRFDPHTGRWTHLRHTPPPIRLADLHLNADGTVTAPPVPAARTGEDALAGYLAEARTLLAARTCPSDGTRLNLPPAFERLRWFLLPDACLR</sequence>
<dbReference type="EMBL" id="LT629758">
    <property type="protein sequence ID" value="SDS53332.1"/>
    <property type="molecule type" value="Genomic_DNA"/>
</dbReference>
<feature type="domain" description="Aminotransferase class V" evidence="1">
    <location>
        <begin position="29"/>
        <end position="396"/>
    </location>
</feature>
<dbReference type="InterPro" id="IPR000192">
    <property type="entry name" value="Aminotrans_V_dom"/>
</dbReference>
<dbReference type="PANTHER" id="PTHR43686:SF1">
    <property type="entry name" value="AMINOTRAN_5 DOMAIN-CONTAINING PROTEIN"/>
    <property type="match status" value="1"/>
</dbReference>
<reference evidence="2 3" key="1">
    <citation type="submission" date="2016-10" db="EMBL/GenBank/DDBJ databases">
        <authorList>
            <person name="de Groot N.N."/>
        </authorList>
    </citation>
    <scope>NUCLEOTIDE SEQUENCE [LARGE SCALE GENOMIC DNA]</scope>
    <source>
        <strain evidence="2 3">DSM 43941</strain>
    </source>
</reference>
<dbReference type="GO" id="GO:0016829">
    <property type="term" value="F:lyase activity"/>
    <property type="evidence" value="ECO:0007669"/>
    <property type="project" value="UniProtKB-KW"/>
</dbReference>
<dbReference type="RefSeq" id="WP_092542006.1">
    <property type="nucleotide sequence ID" value="NZ_BOMJ01000125.1"/>
</dbReference>
<name>A0A1H1SZB8_9ACTN</name>
<evidence type="ECO:0000313" key="2">
    <source>
        <dbReference type="EMBL" id="SDS53332.1"/>
    </source>
</evidence>
<keyword evidence="3" id="KW-1185">Reference proteome</keyword>
<dbReference type="InterPro" id="IPR015422">
    <property type="entry name" value="PyrdxlP-dep_Trfase_small"/>
</dbReference>
<gene>
    <name evidence="2" type="ORF">SAMN04489716_0994</name>
</gene>
<dbReference type="Pfam" id="PF00266">
    <property type="entry name" value="Aminotran_5"/>
    <property type="match status" value="1"/>
</dbReference>
<evidence type="ECO:0000259" key="1">
    <source>
        <dbReference type="Pfam" id="PF00266"/>
    </source>
</evidence>
<keyword evidence="2" id="KW-0456">Lyase</keyword>
<dbReference type="InterPro" id="IPR015421">
    <property type="entry name" value="PyrdxlP-dep_Trfase_major"/>
</dbReference>
<proteinExistence type="predicted"/>
<dbReference type="AlphaFoldDB" id="A0A1H1SZB8"/>
<dbReference type="PANTHER" id="PTHR43686">
    <property type="entry name" value="SULFURTRANSFERASE-RELATED"/>
    <property type="match status" value="1"/>
</dbReference>
<accession>A0A1H1SZB8</accession>
<evidence type="ECO:0000313" key="3">
    <source>
        <dbReference type="Proteomes" id="UP000198688"/>
    </source>
</evidence>
<dbReference type="SUPFAM" id="SSF53383">
    <property type="entry name" value="PLP-dependent transferases"/>
    <property type="match status" value="1"/>
</dbReference>
<dbReference type="STRING" id="113562.SAMN04489716_0994"/>
<dbReference type="Proteomes" id="UP000198688">
    <property type="component" value="Chromosome I"/>
</dbReference>
<dbReference type="OrthoDB" id="9804366at2"/>